<accession>A0A5B8FWW4</accession>
<keyword evidence="2" id="KW-1185">Reference proteome</keyword>
<proteinExistence type="predicted"/>
<dbReference type="Proteomes" id="UP000305888">
    <property type="component" value="Chromosome"/>
</dbReference>
<evidence type="ECO:0000313" key="2">
    <source>
        <dbReference type="Proteomes" id="UP000305888"/>
    </source>
</evidence>
<protein>
    <submittedName>
        <fullName evidence="1">Uncharacterized protein</fullName>
    </submittedName>
</protein>
<name>A0A5B8FWW4_9RHOB</name>
<dbReference type="EMBL" id="CP040818">
    <property type="protein sequence ID" value="QDL93386.1"/>
    <property type="molecule type" value="Genomic_DNA"/>
</dbReference>
<dbReference type="KEGG" id="ppru:FDP22_17305"/>
<organism evidence="1 2">
    <name type="scientific">Paroceanicella profunda</name>
    <dbReference type="NCBI Taxonomy" id="2579971"/>
    <lineage>
        <taxon>Bacteria</taxon>
        <taxon>Pseudomonadati</taxon>
        <taxon>Pseudomonadota</taxon>
        <taxon>Alphaproteobacteria</taxon>
        <taxon>Rhodobacterales</taxon>
        <taxon>Paracoccaceae</taxon>
        <taxon>Paroceanicella</taxon>
    </lineage>
</organism>
<sequence length="59" mass="5828">MQGAGCRVQGAGCRVQGAGCRVQGAGCRVQGAGADAGRSLSVSACAPDREGDCFVSREP</sequence>
<reference evidence="1 2" key="1">
    <citation type="submission" date="2019-06" db="EMBL/GenBank/DDBJ databases">
        <title>Genome sequence of Rhodobacteraceae bacterium D4M1.</title>
        <authorList>
            <person name="Cao J."/>
        </authorList>
    </citation>
    <scope>NUCLEOTIDE SEQUENCE [LARGE SCALE GENOMIC DNA]</scope>
    <source>
        <strain evidence="1 2">D4M1</strain>
    </source>
</reference>
<evidence type="ECO:0000313" key="1">
    <source>
        <dbReference type="EMBL" id="QDL93386.1"/>
    </source>
</evidence>
<gene>
    <name evidence="1" type="ORF">FDP22_17305</name>
</gene>
<dbReference type="AlphaFoldDB" id="A0A5B8FWW4"/>